<dbReference type="PANTHER" id="PTHR10169:SF38">
    <property type="entry name" value="DNA TOPOISOMERASE 2"/>
    <property type="match status" value="1"/>
</dbReference>
<dbReference type="RefSeq" id="XP_007311135.1">
    <property type="nucleotide sequence ID" value="XM_007311073.1"/>
</dbReference>
<keyword evidence="8" id="KW-0413">Isomerase</keyword>
<dbReference type="KEGG" id="shs:STEHIDRAFT_116303"/>
<reference evidence="11" key="1">
    <citation type="journal article" date="2012" name="Science">
        <title>The Paleozoic origin of enzymatic lignin decomposition reconstructed from 31 fungal genomes.</title>
        <authorList>
            <person name="Floudas D."/>
            <person name="Binder M."/>
            <person name="Riley R."/>
            <person name="Barry K."/>
            <person name="Blanchette R.A."/>
            <person name="Henrissat B."/>
            <person name="Martinez A.T."/>
            <person name="Otillar R."/>
            <person name="Spatafora J.W."/>
            <person name="Yadav J.S."/>
            <person name="Aerts A."/>
            <person name="Benoit I."/>
            <person name="Boyd A."/>
            <person name="Carlson A."/>
            <person name="Copeland A."/>
            <person name="Coutinho P.M."/>
            <person name="de Vries R.P."/>
            <person name="Ferreira P."/>
            <person name="Findley K."/>
            <person name="Foster B."/>
            <person name="Gaskell J."/>
            <person name="Glotzer D."/>
            <person name="Gorecki P."/>
            <person name="Heitman J."/>
            <person name="Hesse C."/>
            <person name="Hori C."/>
            <person name="Igarashi K."/>
            <person name="Jurgens J.A."/>
            <person name="Kallen N."/>
            <person name="Kersten P."/>
            <person name="Kohler A."/>
            <person name="Kuees U."/>
            <person name="Kumar T.K.A."/>
            <person name="Kuo A."/>
            <person name="LaButti K."/>
            <person name="Larrondo L.F."/>
            <person name="Lindquist E."/>
            <person name="Ling A."/>
            <person name="Lombard V."/>
            <person name="Lucas S."/>
            <person name="Lundell T."/>
            <person name="Martin R."/>
            <person name="McLaughlin D.J."/>
            <person name="Morgenstern I."/>
            <person name="Morin E."/>
            <person name="Murat C."/>
            <person name="Nagy L.G."/>
            <person name="Nolan M."/>
            <person name="Ohm R.A."/>
            <person name="Patyshakuliyeva A."/>
            <person name="Rokas A."/>
            <person name="Ruiz-Duenas F.J."/>
            <person name="Sabat G."/>
            <person name="Salamov A."/>
            <person name="Samejima M."/>
            <person name="Schmutz J."/>
            <person name="Slot J.C."/>
            <person name="St John F."/>
            <person name="Stenlid J."/>
            <person name="Sun H."/>
            <person name="Sun S."/>
            <person name="Syed K."/>
            <person name="Tsang A."/>
            <person name="Wiebenga A."/>
            <person name="Young D."/>
            <person name="Pisabarro A."/>
            <person name="Eastwood D.C."/>
            <person name="Martin F."/>
            <person name="Cullen D."/>
            <person name="Grigoriev I.V."/>
            <person name="Hibbett D.S."/>
        </authorList>
    </citation>
    <scope>NUCLEOTIDE SEQUENCE [LARGE SCALE GENOMIC DNA]</scope>
    <source>
        <strain evidence="11">FP-91666</strain>
    </source>
</reference>
<dbReference type="PANTHER" id="PTHR10169">
    <property type="entry name" value="DNA TOPOISOMERASE/GYRASE"/>
    <property type="match status" value="1"/>
</dbReference>
<dbReference type="EMBL" id="JH687401">
    <property type="protein sequence ID" value="EIM79831.1"/>
    <property type="molecule type" value="Genomic_DNA"/>
</dbReference>
<gene>
    <name evidence="10" type="ORF">STEHIDRAFT_116303</name>
</gene>
<dbReference type="OrthoDB" id="3265065at2759"/>
<keyword evidence="4" id="KW-0547">Nucleotide-binding</keyword>
<evidence type="ECO:0000256" key="1">
    <source>
        <dbReference type="ARBA" id="ARBA00000185"/>
    </source>
</evidence>
<proteinExistence type="predicted"/>
<accession>R7RWS6</accession>
<evidence type="ECO:0000256" key="4">
    <source>
        <dbReference type="ARBA" id="ARBA00022741"/>
    </source>
</evidence>
<dbReference type="Proteomes" id="UP000053927">
    <property type="component" value="Unassembled WGS sequence"/>
</dbReference>
<keyword evidence="7" id="KW-0238">DNA-binding</keyword>
<dbReference type="GO" id="GO:0003918">
    <property type="term" value="F:DNA topoisomerase type II (double strand cut, ATP-hydrolyzing) activity"/>
    <property type="evidence" value="ECO:0007669"/>
    <property type="project" value="UniProtKB-EC"/>
</dbReference>
<evidence type="ECO:0000256" key="3">
    <source>
        <dbReference type="ARBA" id="ARBA00012895"/>
    </source>
</evidence>
<dbReference type="GO" id="GO:0003677">
    <property type="term" value="F:DNA binding"/>
    <property type="evidence" value="ECO:0007669"/>
    <property type="project" value="UniProtKB-KW"/>
</dbReference>
<dbReference type="GO" id="GO:0005524">
    <property type="term" value="F:ATP binding"/>
    <property type="evidence" value="ECO:0007669"/>
    <property type="project" value="UniProtKB-KW"/>
</dbReference>
<protein>
    <recommendedName>
        <fullName evidence="3">DNA topoisomerase (ATP-hydrolyzing)</fullName>
        <ecNumber evidence="3">5.6.2.2</ecNumber>
    </recommendedName>
</protein>
<keyword evidence="5" id="KW-0067">ATP-binding</keyword>
<dbReference type="SUPFAM" id="SSF56719">
    <property type="entry name" value="Type II DNA topoisomerase"/>
    <property type="match status" value="1"/>
</dbReference>
<feature type="compositionally biased region" description="Basic residues" evidence="9">
    <location>
        <begin position="105"/>
        <end position="120"/>
    </location>
</feature>
<comment type="cofactor">
    <cofactor evidence="2">
        <name>Mg(2+)</name>
        <dbReference type="ChEBI" id="CHEBI:18420"/>
    </cofactor>
</comment>
<evidence type="ECO:0000256" key="7">
    <source>
        <dbReference type="ARBA" id="ARBA00023125"/>
    </source>
</evidence>
<evidence type="ECO:0000313" key="11">
    <source>
        <dbReference type="Proteomes" id="UP000053927"/>
    </source>
</evidence>
<dbReference type="InterPro" id="IPR013760">
    <property type="entry name" value="Topo_IIA-like_dom_sf"/>
</dbReference>
<sequence length="690" mass="76523">MTPQAPAPCLPSPEAEPSTARTLVVQDDVLYIRGEFNMVDSSSSTVADLVASGFGRWSTSIDDTVVISPGHSSLAAKTLSTSTMSVSQGKNAINQHIALSIAPRTHQRSHTHHHPRHPKPLRPVQPREGGASAANHRVNTREQELDDQDRGSYSATNAPPCGKSGTSATYRERIRVYGIFFGRLCAREEEASKPGAKPKAVKPVFTKRVTPKKKAPLFHKATRAAPAAIDGKKKNTTGLYQKYELPLLSSLLPTHPVCHSYPGPKRILKHLDLDIGSAETTTQNIWTHDWATKCMVVRDVKYVPGFIKIVDEILFNAANNKINDPNGNVIKIEFDVPNSSISLYNNGRGIPIENHPKGKIYIPGMICRHPLPSSNYHHDGEKKRTKRLRTRDLEEAPNLFDYDIDEISISDIVMNELILFLYVDNVRFIPRVANVMSLARGRSSKVASGVRGEPKSRQYSFISFPVHQLAQLGYIFEHATCYHGEQSLTRTIVNLTQDYVGVTNLNLFMPSAEVIFEQEIGVVSKGDVGEWDVGMGLQAACAWDDQQELPAKCTLHFLEITVRLRSFAPLIPPPTANDFVDHLGRAAPQTEGWRPSWIPTPKFPPTYLIGPNCNTSTRATTPMLTPAAISDRLSEECSEIELSTLESKQRLLADAHYLNFEILGPRECNSVPRTECQAIQERRSLLTCVP</sequence>
<evidence type="ECO:0000256" key="2">
    <source>
        <dbReference type="ARBA" id="ARBA00001946"/>
    </source>
</evidence>
<dbReference type="GeneID" id="18795896"/>
<dbReference type="Gene3D" id="3.90.199.10">
    <property type="entry name" value="Topoisomerase II, domain 5"/>
    <property type="match status" value="1"/>
</dbReference>
<dbReference type="InterPro" id="IPR036890">
    <property type="entry name" value="HATPase_C_sf"/>
</dbReference>
<dbReference type="GO" id="GO:0000712">
    <property type="term" value="P:resolution of meiotic recombination intermediates"/>
    <property type="evidence" value="ECO:0007669"/>
    <property type="project" value="TreeGrafter"/>
</dbReference>
<dbReference type="GO" id="GO:0000819">
    <property type="term" value="P:sister chromatid segregation"/>
    <property type="evidence" value="ECO:0007669"/>
    <property type="project" value="TreeGrafter"/>
</dbReference>
<dbReference type="eggNOG" id="KOG0355">
    <property type="taxonomic scope" value="Eukaryota"/>
</dbReference>
<evidence type="ECO:0000256" key="6">
    <source>
        <dbReference type="ARBA" id="ARBA00023029"/>
    </source>
</evidence>
<feature type="region of interest" description="Disordered" evidence="9">
    <location>
        <begin position="104"/>
        <end position="166"/>
    </location>
</feature>
<comment type="catalytic activity">
    <reaction evidence="1">
        <text>ATP-dependent breakage, passage and rejoining of double-stranded DNA.</text>
        <dbReference type="EC" id="5.6.2.2"/>
    </reaction>
</comment>
<evidence type="ECO:0000313" key="10">
    <source>
        <dbReference type="EMBL" id="EIM79831.1"/>
    </source>
</evidence>
<dbReference type="GO" id="GO:0005634">
    <property type="term" value="C:nucleus"/>
    <property type="evidence" value="ECO:0007669"/>
    <property type="project" value="TreeGrafter"/>
</dbReference>
<keyword evidence="11" id="KW-1185">Reference proteome</keyword>
<dbReference type="SUPFAM" id="SSF55874">
    <property type="entry name" value="ATPase domain of HSP90 chaperone/DNA topoisomerase II/histidine kinase"/>
    <property type="match status" value="1"/>
</dbReference>
<evidence type="ECO:0000256" key="8">
    <source>
        <dbReference type="ARBA" id="ARBA00023235"/>
    </source>
</evidence>
<dbReference type="GO" id="GO:0006265">
    <property type="term" value="P:DNA topological change"/>
    <property type="evidence" value="ECO:0007669"/>
    <property type="project" value="InterPro"/>
</dbReference>
<dbReference type="InterPro" id="IPR050634">
    <property type="entry name" value="DNA_Topoisomerase_II"/>
</dbReference>
<keyword evidence="6" id="KW-0799">Topoisomerase</keyword>
<evidence type="ECO:0000256" key="9">
    <source>
        <dbReference type="SAM" id="MobiDB-lite"/>
    </source>
</evidence>
<feature type="compositionally biased region" description="Pro residues" evidence="9">
    <location>
        <begin position="1"/>
        <end position="11"/>
    </location>
</feature>
<dbReference type="InterPro" id="IPR013758">
    <property type="entry name" value="Topo_IIA_A/C_ab"/>
</dbReference>
<evidence type="ECO:0000256" key="5">
    <source>
        <dbReference type="ARBA" id="ARBA00022840"/>
    </source>
</evidence>
<feature type="region of interest" description="Disordered" evidence="9">
    <location>
        <begin position="1"/>
        <end position="20"/>
    </location>
</feature>
<name>R7RWS6_STEHR</name>
<dbReference type="EC" id="5.6.2.2" evidence="3"/>
<organism evidence="10 11">
    <name type="scientific">Stereum hirsutum (strain FP-91666)</name>
    <name type="common">White-rot fungus</name>
    <dbReference type="NCBI Taxonomy" id="721885"/>
    <lineage>
        <taxon>Eukaryota</taxon>
        <taxon>Fungi</taxon>
        <taxon>Dikarya</taxon>
        <taxon>Basidiomycota</taxon>
        <taxon>Agaricomycotina</taxon>
        <taxon>Agaricomycetes</taxon>
        <taxon>Russulales</taxon>
        <taxon>Stereaceae</taxon>
        <taxon>Stereum</taxon>
    </lineage>
</organism>
<dbReference type="Gene3D" id="3.30.565.10">
    <property type="entry name" value="Histidine kinase-like ATPase, C-terminal domain"/>
    <property type="match status" value="1"/>
</dbReference>
<dbReference type="AlphaFoldDB" id="R7RWS6"/>
<dbReference type="PRINTS" id="PR00418">
    <property type="entry name" value="TPI2FAMILY"/>
</dbReference>